<organism evidence="2 3">
    <name type="scientific">Curtobacterium luteum</name>
    <dbReference type="NCBI Taxonomy" id="33881"/>
    <lineage>
        <taxon>Bacteria</taxon>
        <taxon>Bacillati</taxon>
        <taxon>Actinomycetota</taxon>
        <taxon>Actinomycetes</taxon>
        <taxon>Micrococcales</taxon>
        <taxon>Microbacteriaceae</taxon>
        <taxon>Curtobacterium</taxon>
    </lineage>
</organism>
<dbReference type="RefSeq" id="WP_308424190.1">
    <property type="nucleotide sequence ID" value="NZ_BMOI01000005.1"/>
</dbReference>
<evidence type="ECO:0000256" key="1">
    <source>
        <dbReference type="SAM" id="Phobius"/>
    </source>
</evidence>
<keyword evidence="1" id="KW-0812">Transmembrane</keyword>
<gene>
    <name evidence="2" type="ORF">GCM10009769_15600</name>
</gene>
<dbReference type="Proteomes" id="UP000648535">
    <property type="component" value="Unassembled WGS sequence"/>
</dbReference>
<keyword evidence="1" id="KW-0472">Membrane</keyword>
<evidence type="ECO:0000313" key="2">
    <source>
        <dbReference type="EMBL" id="GGK98259.1"/>
    </source>
</evidence>
<protein>
    <submittedName>
        <fullName evidence="2">Uncharacterized protein</fullName>
    </submittedName>
</protein>
<dbReference type="AlphaFoldDB" id="A0A8H9G9E6"/>
<reference evidence="2" key="1">
    <citation type="journal article" date="2014" name="Int. J. Syst. Evol. Microbiol.">
        <title>Complete genome sequence of Corynebacterium casei LMG S-19264T (=DSM 44701T), isolated from a smear-ripened cheese.</title>
        <authorList>
            <consortium name="US DOE Joint Genome Institute (JGI-PGF)"/>
            <person name="Walter F."/>
            <person name="Albersmeier A."/>
            <person name="Kalinowski J."/>
            <person name="Ruckert C."/>
        </authorList>
    </citation>
    <scope>NUCLEOTIDE SEQUENCE</scope>
    <source>
        <strain evidence="2">JCM 1480</strain>
    </source>
</reference>
<evidence type="ECO:0000313" key="3">
    <source>
        <dbReference type="Proteomes" id="UP000648535"/>
    </source>
</evidence>
<proteinExistence type="predicted"/>
<keyword evidence="1" id="KW-1133">Transmembrane helix</keyword>
<accession>A0A8H9G9E6</accession>
<reference evidence="2" key="2">
    <citation type="submission" date="2020-09" db="EMBL/GenBank/DDBJ databases">
        <authorList>
            <person name="Sun Q."/>
            <person name="Ohkuma M."/>
        </authorList>
    </citation>
    <scope>NUCLEOTIDE SEQUENCE</scope>
    <source>
        <strain evidence="2">JCM 1480</strain>
    </source>
</reference>
<comment type="caution">
    <text evidence="2">The sequence shown here is derived from an EMBL/GenBank/DDBJ whole genome shotgun (WGS) entry which is preliminary data.</text>
</comment>
<sequence length="45" mass="4738">MVSFIARRILVSVLILIAASFIMYNLAAIAGNPPAGPPTEQLAEP</sequence>
<name>A0A8H9G9E6_9MICO</name>
<dbReference type="EMBL" id="BMOI01000005">
    <property type="protein sequence ID" value="GGK98259.1"/>
    <property type="molecule type" value="Genomic_DNA"/>
</dbReference>
<feature type="transmembrane region" description="Helical" evidence="1">
    <location>
        <begin position="9"/>
        <end position="30"/>
    </location>
</feature>